<comment type="caution">
    <text evidence="3">The sequence shown here is derived from an EMBL/GenBank/DDBJ whole genome shotgun (WGS) entry which is preliminary data.</text>
</comment>
<keyword evidence="2" id="KW-0812">Transmembrane</keyword>
<dbReference type="Proteomes" id="UP000051673">
    <property type="component" value="Unassembled WGS sequence"/>
</dbReference>
<keyword evidence="2" id="KW-0472">Membrane</keyword>
<dbReference type="EMBL" id="JQCD01000017">
    <property type="protein sequence ID" value="KRN77619.1"/>
    <property type="molecule type" value="Genomic_DNA"/>
</dbReference>
<accession>A0A0R2JK55</accession>
<sequence>MIGIILGIFILNNEQHKKAGIFIIITCFITTILSIALMMYTQNVSDKKEAQEASIESSIMKSVEETSSGSNESDKNSTEISSDEDVADGFDSNYALEDFIQENTSYSDVSVKGTYVSDPYTCVITINDTHDFRVVISNVLEAFHDHADDKLNNFDEINIQVKNDSQTLKTSYPVSTVMYDSGVYRPSKVEGLATQWIIR</sequence>
<name>A0A0R2JK55_9LACO</name>
<evidence type="ECO:0000313" key="4">
    <source>
        <dbReference type="Proteomes" id="UP000051673"/>
    </source>
</evidence>
<dbReference type="STRING" id="1620.IV67_GL001463"/>
<dbReference type="AlphaFoldDB" id="A0A0R2JK55"/>
<feature type="compositionally biased region" description="Polar residues" evidence="1">
    <location>
        <begin position="55"/>
        <end position="71"/>
    </location>
</feature>
<keyword evidence="4" id="KW-1185">Reference proteome</keyword>
<keyword evidence="2" id="KW-1133">Transmembrane helix</keyword>
<feature type="transmembrane region" description="Helical" evidence="2">
    <location>
        <begin position="21"/>
        <end position="40"/>
    </location>
</feature>
<organism evidence="3 4">
    <name type="scientific">Weissella minor</name>
    <dbReference type="NCBI Taxonomy" id="1620"/>
    <lineage>
        <taxon>Bacteria</taxon>
        <taxon>Bacillati</taxon>
        <taxon>Bacillota</taxon>
        <taxon>Bacilli</taxon>
        <taxon>Lactobacillales</taxon>
        <taxon>Lactobacillaceae</taxon>
        <taxon>Weissella</taxon>
    </lineage>
</organism>
<reference evidence="3 4" key="1">
    <citation type="journal article" date="2015" name="Genome Announc.">
        <title>Expanding the biotechnology potential of lactobacilli through comparative genomics of 213 strains and associated genera.</title>
        <authorList>
            <person name="Sun Z."/>
            <person name="Harris H.M."/>
            <person name="McCann A."/>
            <person name="Guo C."/>
            <person name="Argimon S."/>
            <person name="Zhang W."/>
            <person name="Yang X."/>
            <person name="Jeffery I.B."/>
            <person name="Cooney J.C."/>
            <person name="Kagawa T.F."/>
            <person name="Liu W."/>
            <person name="Song Y."/>
            <person name="Salvetti E."/>
            <person name="Wrobel A."/>
            <person name="Rasinkangas P."/>
            <person name="Parkhill J."/>
            <person name="Rea M.C."/>
            <person name="O'Sullivan O."/>
            <person name="Ritari J."/>
            <person name="Douillard F.P."/>
            <person name="Paul Ross R."/>
            <person name="Yang R."/>
            <person name="Briner A.E."/>
            <person name="Felis G.E."/>
            <person name="de Vos W.M."/>
            <person name="Barrangou R."/>
            <person name="Klaenhammer T.R."/>
            <person name="Caufield P.W."/>
            <person name="Cui Y."/>
            <person name="Zhang H."/>
            <person name="O'Toole P.W."/>
        </authorList>
    </citation>
    <scope>NUCLEOTIDE SEQUENCE [LARGE SCALE GENOMIC DNA]</scope>
    <source>
        <strain evidence="3 4">DSM 20014</strain>
    </source>
</reference>
<feature type="region of interest" description="Disordered" evidence="1">
    <location>
        <begin position="55"/>
        <end position="86"/>
    </location>
</feature>
<evidence type="ECO:0000256" key="2">
    <source>
        <dbReference type="SAM" id="Phobius"/>
    </source>
</evidence>
<proteinExistence type="predicted"/>
<evidence type="ECO:0000313" key="3">
    <source>
        <dbReference type="EMBL" id="KRN77619.1"/>
    </source>
</evidence>
<protein>
    <submittedName>
        <fullName evidence="3">Uncharacterized protein</fullName>
    </submittedName>
</protein>
<evidence type="ECO:0000256" key="1">
    <source>
        <dbReference type="SAM" id="MobiDB-lite"/>
    </source>
</evidence>
<dbReference type="PATRIC" id="fig|1620.3.peg.1494"/>
<gene>
    <name evidence="3" type="ORF">IV67_GL001463</name>
</gene>